<gene>
    <name evidence="2" type="ORF">CXB51_004347</name>
</gene>
<dbReference type="Proteomes" id="UP000701853">
    <property type="component" value="Chromosome 2"/>
</dbReference>
<dbReference type="PANTHER" id="PTHR35712:SF1">
    <property type="entry name" value="MYOSIN HEAVY CHAIN-LIKE PROTEIN"/>
    <property type="match status" value="1"/>
</dbReference>
<proteinExistence type="predicted"/>
<dbReference type="AlphaFoldDB" id="A0A8J5ZFU3"/>
<feature type="coiled-coil region" evidence="1">
    <location>
        <begin position="363"/>
        <end position="477"/>
    </location>
</feature>
<dbReference type="OrthoDB" id="1719803at2759"/>
<sequence length="659" mass="74766">MGTSLNDNESLLARIKQLEHERDELRKDIEQLCMQQAGPSYLGVATRMHFQRTAGLEQEIENLRKELAACVRNNQNLQEELCEAYRIKTQLADLHREEAAKNVEAEKQVKFFQGCVAAAFAERDHSILEAEKAKEKEELMAQKFNEFQSRIEELASNCLEQSRCNDALQIDLAKQKEENETLTKVINKFYEIRQGTIGEVEDASLDDKCACLLHDPGEMWSFNDSSTAKYISSLEEELERVRSSVDDLRNKLRVGLEIENHLKKKVRGLERKKITSERMILDRVTELRHYHSEHKIQIMNLLDMEKSHIKRFVELVEEKIRQFDARGQNVHCVLKPDEYEHVDVHLSTDAEAELVSKGDMLNLNIAETKAHAAEALAQALQEKRDLLDNIAESKGDASEALAQALQEKVAALLLLSQQEERHLLEKNINAALQKKVDELQRNLLQVTNEKVKALLELAQFKRKYQLLQEKINNEVKQGNVLAEVADRRIATYERDGKLKSLLKKTYLRRWVGALDTGGNEAEASPNSMDFVRMRIENATLKESMESMDHLTSTLHRLRLSLLKVTESINSKSELDEIIAEAKLVKTALGSSLPISWSAEGDGESIGESIDTETGDMFEDSSGQKIDSVTAAGFEMLDLLILAAQELLKKTKFSVSLTAA</sequence>
<protein>
    <submittedName>
        <fullName evidence="2">Uncharacterized protein</fullName>
    </submittedName>
</protein>
<keyword evidence="3" id="KW-1185">Reference proteome</keyword>
<feature type="coiled-coil region" evidence="1">
    <location>
        <begin position="8"/>
        <end position="80"/>
    </location>
</feature>
<comment type="caution">
    <text evidence="2">The sequence shown here is derived from an EMBL/GenBank/DDBJ whole genome shotgun (WGS) entry which is preliminary data.</text>
</comment>
<evidence type="ECO:0000313" key="3">
    <source>
        <dbReference type="Proteomes" id="UP000701853"/>
    </source>
</evidence>
<evidence type="ECO:0000313" key="2">
    <source>
        <dbReference type="EMBL" id="KAG8500372.1"/>
    </source>
</evidence>
<reference evidence="2 3" key="1">
    <citation type="journal article" date="2021" name="bioRxiv">
        <title>The Gossypium anomalum genome as a resource for cotton improvement and evolutionary analysis of hybrid incompatibility.</title>
        <authorList>
            <person name="Grover C.E."/>
            <person name="Yuan D."/>
            <person name="Arick M.A."/>
            <person name="Miller E.R."/>
            <person name="Hu G."/>
            <person name="Peterson D.G."/>
            <person name="Wendel J.F."/>
            <person name="Udall J.A."/>
        </authorList>
    </citation>
    <scope>NUCLEOTIDE SEQUENCE [LARGE SCALE GENOMIC DNA]</scope>
    <source>
        <strain evidence="2">JFW-Udall</strain>
        <tissue evidence="2">Leaf</tissue>
    </source>
</reference>
<organism evidence="2 3">
    <name type="scientific">Gossypium anomalum</name>
    <dbReference type="NCBI Taxonomy" id="47600"/>
    <lineage>
        <taxon>Eukaryota</taxon>
        <taxon>Viridiplantae</taxon>
        <taxon>Streptophyta</taxon>
        <taxon>Embryophyta</taxon>
        <taxon>Tracheophyta</taxon>
        <taxon>Spermatophyta</taxon>
        <taxon>Magnoliopsida</taxon>
        <taxon>eudicotyledons</taxon>
        <taxon>Gunneridae</taxon>
        <taxon>Pentapetalae</taxon>
        <taxon>rosids</taxon>
        <taxon>malvids</taxon>
        <taxon>Malvales</taxon>
        <taxon>Malvaceae</taxon>
        <taxon>Malvoideae</taxon>
        <taxon>Gossypium</taxon>
    </lineage>
</organism>
<dbReference type="EMBL" id="JAHUZN010000002">
    <property type="protein sequence ID" value="KAG8500372.1"/>
    <property type="molecule type" value="Genomic_DNA"/>
</dbReference>
<name>A0A8J5ZFU3_9ROSI</name>
<keyword evidence="1" id="KW-0175">Coiled coil</keyword>
<dbReference type="PANTHER" id="PTHR35712">
    <property type="entry name" value="MYOSIN HEAVY CHAIN-LIKE PROTEIN"/>
    <property type="match status" value="1"/>
</dbReference>
<accession>A0A8J5ZFU3</accession>
<evidence type="ECO:0000256" key="1">
    <source>
        <dbReference type="SAM" id="Coils"/>
    </source>
</evidence>